<name>A0A9N9IQ41_9GLOM</name>
<dbReference type="Proteomes" id="UP000789759">
    <property type="component" value="Unassembled WGS sequence"/>
</dbReference>
<dbReference type="Gene3D" id="2.60.120.200">
    <property type="match status" value="1"/>
</dbReference>
<evidence type="ECO:0000313" key="9">
    <source>
        <dbReference type="EMBL" id="CAG8746691.1"/>
    </source>
</evidence>
<proteinExistence type="predicted"/>
<reference evidence="9" key="1">
    <citation type="submission" date="2021-06" db="EMBL/GenBank/DDBJ databases">
        <authorList>
            <person name="Kallberg Y."/>
            <person name="Tangrot J."/>
            <person name="Rosling A."/>
        </authorList>
    </citation>
    <scope>NUCLEOTIDE SEQUENCE</scope>
    <source>
        <strain evidence="9">FL966</strain>
    </source>
</reference>
<comment type="subcellular location">
    <subcellularLocation>
        <location evidence="1">Membrane</location>
        <topology evidence="1">Single-pass type I membrane protein</topology>
    </subcellularLocation>
</comment>
<dbReference type="GO" id="GO:0005537">
    <property type="term" value="F:D-mannose binding"/>
    <property type="evidence" value="ECO:0007669"/>
    <property type="project" value="TreeGrafter"/>
</dbReference>
<dbReference type="SUPFAM" id="SSF49899">
    <property type="entry name" value="Concanavalin A-like lectins/glucanases"/>
    <property type="match status" value="1"/>
</dbReference>
<evidence type="ECO:0000256" key="5">
    <source>
        <dbReference type="ARBA" id="ARBA00023136"/>
    </source>
</evidence>
<evidence type="ECO:0000259" key="8">
    <source>
        <dbReference type="PROSITE" id="PS51328"/>
    </source>
</evidence>
<organism evidence="9 10">
    <name type="scientific">Cetraspora pellucida</name>
    <dbReference type="NCBI Taxonomy" id="1433469"/>
    <lineage>
        <taxon>Eukaryota</taxon>
        <taxon>Fungi</taxon>
        <taxon>Fungi incertae sedis</taxon>
        <taxon>Mucoromycota</taxon>
        <taxon>Glomeromycotina</taxon>
        <taxon>Glomeromycetes</taxon>
        <taxon>Diversisporales</taxon>
        <taxon>Gigasporaceae</taxon>
        <taxon>Cetraspora</taxon>
    </lineage>
</organism>
<dbReference type="GO" id="GO:0006888">
    <property type="term" value="P:endoplasmic reticulum to Golgi vesicle-mediated transport"/>
    <property type="evidence" value="ECO:0007669"/>
    <property type="project" value="TreeGrafter"/>
</dbReference>
<dbReference type="Pfam" id="PF03388">
    <property type="entry name" value="Lectin_leg-like"/>
    <property type="match status" value="1"/>
</dbReference>
<dbReference type="GO" id="GO:0005789">
    <property type="term" value="C:endoplasmic reticulum membrane"/>
    <property type="evidence" value="ECO:0007669"/>
    <property type="project" value="TreeGrafter"/>
</dbReference>
<feature type="non-terminal residue" evidence="9">
    <location>
        <position position="1"/>
    </location>
</feature>
<dbReference type="GO" id="GO:0030134">
    <property type="term" value="C:COPII-coated ER to Golgi transport vesicle"/>
    <property type="evidence" value="ECO:0007669"/>
    <property type="project" value="TreeGrafter"/>
</dbReference>
<evidence type="ECO:0000256" key="6">
    <source>
        <dbReference type="SAM" id="MobiDB-lite"/>
    </source>
</evidence>
<feature type="domain" description="L-type lectin-like" evidence="8">
    <location>
        <begin position="28"/>
        <end position="248"/>
    </location>
</feature>
<sequence length="466" mass="53290">LILSGLFSCLVSAINQNQNDITKEEIKRKHDYKHTFKQPYYYNDTVPFFDTYGNALLAPEFIRLAPSVPKHSGSIWAQLPNPHKEWEVEFTFRISGNYFLGGRGIAFWYTKEQSKEGSLFGCSDKWDGLAIFFETVDHVRKRENPYIMAHVNDGSVSYNNILDPFAVKMAGCYRMLRNTQGLVSARISYYNNTLRLVIDTTDGGKSYNVCFSKSGVSLPSGYYFGISAAAEGATPDDHDILSFETYEINPTEKRDRPLRPHEAEKAKKTPSESFEIPEDIKQRIENIQKIVTKTEDTREKGDPRNLDFIRGMQIRILESLDRVHEQLRVLDANPKSSDNYYSGSSKTESQLTAVSQKLDKIISSITSLETRISRIPLDGGNDHAIRDLKEDVQRIASKIESLDTRIAGQFYQTQRSFHDAAKLRDKDSSTTSIWIYVIYFTLFAILTIGAYILYQTKMELDQKKFI</sequence>
<feature type="compositionally biased region" description="Basic and acidic residues" evidence="6">
    <location>
        <begin position="251"/>
        <end position="270"/>
    </location>
</feature>
<dbReference type="PANTHER" id="PTHR12223:SF28">
    <property type="entry name" value="LECTIN, MANNOSE BINDING 1 LIKE"/>
    <property type="match status" value="1"/>
</dbReference>
<dbReference type="InterPro" id="IPR013320">
    <property type="entry name" value="ConA-like_dom_sf"/>
</dbReference>
<evidence type="ECO:0000256" key="1">
    <source>
        <dbReference type="ARBA" id="ARBA00004479"/>
    </source>
</evidence>
<protein>
    <submittedName>
        <fullName evidence="9">2262_t:CDS:1</fullName>
    </submittedName>
</protein>
<evidence type="ECO:0000313" key="10">
    <source>
        <dbReference type="Proteomes" id="UP000789759"/>
    </source>
</evidence>
<comment type="caution">
    <text evidence="9">The sequence shown here is derived from an EMBL/GenBank/DDBJ whole genome shotgun (WGS) entry which is preliminary data.</text>
</comment>
<dbReference type="AlphaFoldDB" id="A0A9N9IQ41"/>
<evidence type="ECO:0000256" key="3">
    <source>
        <dbReference type="ARBA" id="ARBA00022729"/>
    </source>
</evidence>
<keyword evidence="10" id="KW-1185">Reference proteome</keyword>
<dbReference type="InterPro" id="IPR051136">
    <property type="entry name" value="Intracellular_Lectin-GPT"/>
</dbReference>
<dbReference type="InterPro" id="IPR005052">
    <property type="entry name" value="Lectin_leg"/>
</dbReference>
<dbReference type="PROSITE" id="PS51328">
    <property type="entry name" value="L_LECTIN_LIKE"/>
    <property type="match status" value="1"/>
</dbReference>
<dbReference type="GO" id="GO:0005793">
    <property type="term" value="C:endoplasmic reticulum-Golgi intermediate compartment"/>
    <property type="evidence" value="ECO:0007669"/>
    <property type="project" value="TreeGrafter"/>
</dbReference>
<evidence type="ECO:0000256" key="7">
    <source>
        <dbReference type="SAM" id="Phobius"/>
    </source>
</evidence>
<keyword evidence="5 7" id="KW-0472">Membrane</keyword>
<feature type="transmembrane region" description="Helical" evidence="7">
    <location>
        <begin position="433"/>
        <end position="454"/>
    </location>
</feature>
<evidence type="ECO:0000256" key="4">
    <source>
        <dbReference type="ARBA" id="ARBA00022989"/>
    </source>
</evidence>
<dbReference type="GO" id="GO:0000139">
    <property type="term" value="C:Golgi membrane"/>
    <property type="evidence" value="ECO:0007669"/>
    <property type="project" value="TreeGrafter"/>
</dbReference>
<dbReference type="EMBL" id="CAJVQA010017069">
    <property type="protein sequence ID" value="CAG8746691.1"/>
    <property type="molecule type" value="Genomic_DNA"/>
</dbReference>
<keyword evidence="4 7" id="KW-1133">Transmembrane helix</keyword>
<dbReference type="PANTHER" id="PTHR12223">
    <property type="entry name" value="VESICULAR MANNOSE-BINDING LECTIN"/>
    <property type="match status" value="1"/>
</dbReference>
<dbReference type="OrthoDB" id="10265193at2759"/>
<accession>A0A9N9IQ41</accession>
<evidence type="ECO:0000256" key="2">
    <source>
        <dbReference type="ARBA" id="ARBA00022692"/>
    </source>
</evidence>
<feature type="region of interest" description="Disordered" evidence="6">
    <location>
        <begin position="251"/>
        <end position="274"/>
    </location>
</feature>
<keyword evidence="3" id="KW-0732">Signal</keyword>
<keyword evidence="2 7" id="KW-0812">Transmembrane</keyword>
<gene>
    <name evidence="9" type="ORF">CPELLU_LOCUS14425</name>
</gene>